<dbReference type="InterPro" id="IPR016061">
    <property type="entry name" value="Pro-tRNA_ligase_II_C"/>
</dbReference>
<organism evidence="4 5">
    <name type="scientific">Chenopodium quinoa</name>
    <name type="common">Quinoa</name>
    <dbReference type="NCBI Taxonomy" id="63459"/>
    <lineage>
        <taxon>Eukaryota</taxon>
        <taxon>Viridiplantae</taxon>
        <taxon>Streptophyta</taxon>
        <taxon>Embryophyta</taxon>
        <taxon>Tracheophyta</taxon>
        <taxon>Spermatophyta</taxon>
        <taxon>Magnoliopsida</taxon>
        <taxon>eudicotyledons</taxon>
        <taxon>Gunneridae</taxon>
        <taxon>Pentapetalae</taxon>
        <taxon>Caryophyllales</taxon>
        <taxon>Chenopodiaceae</taxon>
        <taxon>Chenopodioideae</taxon>
        <taxon>Atripliceae</taxon>
        <taxon>Chenopodium</taxon>
    </lineage>
</organism>
<dbReference type="InterPro" id="IPR045864">
    <property type="entry name" value="aa-tRNA-synth_II/BPL/LPL"/>
</dbReference>
<dbReference type="InterPro" id="IPR036621">
    <property type="entry name" value="Anticodon-bd_dom_sf"/>
</dbReference>
<proteinExistence type="predicted"/>
<dbReference type="SUPFAM" id="SSF55681">
    <property type="entry name" value="Class II aaRS and biotin synthetases"/>
    <property type="match status" value="1"/>
</dbReference>
<sequence>MVSTNTQRIEELEEKRAEVESRLTAIETILARQEENQRNLVEQMAANQRALTEQLATLDARGLRVNPNQPNGRDFVPIIPNTATAGQGGPHHQTRNDGETSQMAEGFGDRTPDGRRSREFLWQEGHTAFATQEQADAEVLDILELYRRIYEEFLAVPVVKGKKSEMEKFAGGYYTTSVEIGVMVMTHGDGKGLVLPPKVAAVQVIVVPVSFKDAGWKYSHWEMKGVPLRLEIGPKDLANSQEVEKDVKARTKGEIGAVKTLCSPFDQPALEEGTLYFASGKPSKKWSYWGWSY</sequence>
<reference evidence="4" key="1">
    <citation type="journal article" date="2017" name="Nature">
        <title>The genome of Chenopodium quinoa.</title>
        <authorList>
            <person name="Jarvis D.E."/>
            <person name="Ho Y.S."/>
            <person name="Lightfoot D.J."/>
            <person name="Schmoeckel S.M."/>
            <person name="Li B."/>
            <person name="Borm T.J.A."/>
            <person name="Ohyanagi H."/>
            <person name="Mineta K."/>
            <person name="Michell C.T."/>
            <person name="Saber N."/>
            <person name="Kharbatia N.M."/>
            <person name="Rupper R.R."/>
            <person name="Sharp A.R."/>
            <person name="Dally N."/>
            <person name="Boughton B.A."/>
            <person name="Woo Y.H."/>
            <person name="Gao G."/>
            <person name="Schijlen E.G.W.M."/>
            <person name="Guo X."/>
            <person name="Momin A.A."/>
            <person name="Negrao S."/>
            <person name="Al-Babili S."/>
            <person name="Gehring C."/>
            <person name="Roessner U."/>
            <person name="Jung C."/>
            <person name="Murphy K."/>
            <person name="Arold S.T."/>
            <person name="Gojobori T."/>
            <person name="van der Linden C.G."/>
            <person name="van Loo E.N."/>
            <person name="Jellen E.N."/>
            <person name="Maughan P.J."/>
            <person name="Tester M."/>
        </authorList>
    </citation>
    <scope>NUCLEOTIDE SEQUENCE [LARGE SCALE GENOMIC DNA]</scope>
    <source>
        <strain evidence="4">cv. PI 614886</strain>
    </source>
</reference>
<dbReference type="SUPFAM" id="SSF52954">
    <property type="entry name" value="Class II aaRS ABD-related"/>
    <property type="match status" value="1"/>
</dbReference>
<dbReference type="GO" id="GO:0005737">
    <property type="term" value="C:cytoplasm"/>
    <property type="evidence" value="ECO:0007669"/>
    <property type="project" value="InterPro"/>
</dbReference>
<dbReference type="GO" id="GO:0017101">
    <property type="term" value="C:aminoacyl-tRNA synthetase multienzyme complex"/>
    <property type="evidence" value="ECO:0007669"/>
    <property type="project" value="TreeGrafter"/>
</dbReference>
<dbReference type="Pfam" id="PF09180">
    <property type="entry name" value="ProRS-C_1"/>
    <property type="match status" value="1"/>
</dbReference>
<reference evidence="4" key="2">
    <citation type="submission" date="2021-03" db="UniProtKB">
        <authorList>
            <consortium name="EnsemblPlants"/>
        </authorList>
    </citation>
    <scope>IDENTIFICATION</scope>
</reference>
<dbReference type="PANTHER" id="PTHR43382">
    <property type="entry name" value="PROLYL-TRNA SYNTHETASE"/>
    <property type="match status" value="1"/>
</dbReference>
<dbReference type="AlphaFoldDB" id="A0A803MCF3"/>
<keyword evidence="5" id="KW-1185">Reference proteome</keyword>
<accession>A0A803MCF3</accession>
<dbReference type="Gene3D" id="3.40.50.800">
    <property type="entry name" value="Anticodon-binding domain"/>
    <property type="match status" value="1"/>
</dbReference>
<dbReference type="InterPro" id="IPR004499">
    <property type="entry name" value="Pro-tRNA-ligase_IIa_arc-type"/>
</dbReference>
<keyword evidence="1" id="KW-0175">Coiled coil</keyword>
<feature type="region of interest" description="Disordered" evidence="2">
    <location>
        <begin position="63"/>
        <end position="115"/>
    </location>
</feature>
<evidence type="ECO:0000256" key="1">
    <source>
        <dbReference type="SAM" id="Coils"/>
    </source>
</evidence>
<dbReference type="PANTHER" id="PTHR43382:SF2">
    <property type="entry name" value="BIFUNCTIONAL GLUTAMATE_PROLINE--TRNA LIGASE"/>
    <property type="match status" value="1"/>
</dbReference>
<dbReference type="Proteomes" id="UP000596660">
    <property type="component" value="Unplaced"/>
</dbReference>
<dbReference type="Gramene" id="AUR62027146-RA">
    <property type="protein sequence ID" value="AUR62027146-RA:cds"/>
    <property type="gene ID" value="AUR62027146"/>
</dbReference>
<evidence type="ECO:0000256" key="2">
    <source>
        <dbReference type="SAM" id="MobiDB-lite"/>
    </source>
</evidence>
<dbReference type="GO" id="GO:0004827">
    <property type="term" value="F:proline-tRNA ligase activity"/>
    <property type="evidence" value="ECO:0007669"/>
    <property type="project" value="InterPro"/>
</dbReference>
<evidence type="ECO:0000259" key="3">
    <source>
        <dbReference type="PROSITE" id="PS50862"/>
    </source>
</evidence>
<protein>
    <recommendedName>
        <fullName evidence="3">Aminoacyl-transfer RNA synthetases class-II family profile domain-containing protein</fullName>
    </recommendedName>
</protein>
<dbReference type="GO" id="GO:0006433">
    <property type="term" value="P:prolyl-tRNA aminoacylation"/>
    <property type="evidence" value="ECO:0007669"/>
    <property type="project" value="InterPro"/>
</dbReference>
<dbReference type="PROSITE" id="PS50862">
    <property type="entry name" value="AA_TRNA_LIGASE_II"/>
    <property type="match status" value="1"/>
</dbReference>
<dbReference type="Gene3D" id="3.30.930.10">
    <property type="entry name" value="Bira Bifunctional Protein, Domain 2"/>
    <property type="match status" value="1"/>
</dbReference>
<name>A0A803MCF3_CHEQI</name>
<evidence type="ECO:0000313" key="5">
    <source>
        <dbReference type="Proteomes" id="UP000596660"/>
    </source>
</evidence>
<dbReference type="InterPro" id="IPR006195">
    <property type="entry name" value="aa-tRNA-synth_II"/>
</dbReference>
<feature type="coiled-coil region" evidence="1">
    <location>
        <begin position="2"/>
        <end position="61"/>
    </location>
</feature>
<evidence type="ECO:0000313" key="4">
    <source>
        <dbReference type="EnsemblPlants" id="AUR62027146-RA:cds"/>
    </source>
</evidence>
<feature type="domain" description="Aminoacyl-transfer RNA synthetases class-II family profile" evidence="3">
    <location>
        <begin position="95"/>
        <end position="193"/>
    </location>
</feature>
<dbReference type="GO" id="GO:0005524">
    <property type="term" value="F:ATP binding"/>
    <property type="evidence" value="ECO:0007669"/>
    <property type="project" value="InterPro"/>
</dbReference>
<dbReference type="EnsemblPlants" id="AUR62027146-RA">
    <property type="protein sequence ID" value="AUR62027146-RA:cds"/>
    <property type="gene ID" value="AUR62027146"/>
</dbReference>